<sequence length="480" mass="49328">MTLREHIAKLKTDEDGGILVFWSVALVVFLGLLALTFDFGRMASTHSELQSFADNVSLAAAAELDGRSDAITRARSAANTLISDSQTYATGNKTLVAEDIATLTFYRSDADGGFTRSEALKSTDPHLVRYVDVQISDHTVQPGLGAAFAALSGGPSFDDTVSTSAAAGFSLEACNVAPIAVCLPTVDFDASTSIGQTLELDLSVNLGTLLPGQVAVVNTLTDALDGLSICAGLLGGDLNACLLAAREPETACTGRGGLEISANVDASELMGALNSRFGEVSGLLGGLLGGSDFSEAPNVLTGLTTPLGMCLPLPSILSADEQSLPSDDCLVSGGCAIQGDGSWTLGRNAYIEAHYDGTDPFPEASTRFEFYQAEIAASVSGSMPGGLLGGLLGGFIPQLCAPQDNLDPTRRVMVVAGIDCLSAEVDAAVTVPPVSQFFEVFALGPAEDGLLNVEISACLGGNCGDGVTGTDVRDVVRLVD</sequence>
<evidence type="ECO:0000259" key="2">
    <source>
        <dbReference type="Pfam" id="PF13400"/>
    </source>
</evidence>
<keyword evidence="1" id="KW-0812">Transmembrane</keyword>
<reference evidence="3 4" key="1">
    <citation type="journal article" date="2021" name="Arch. Microbiol.">
        <title>Harenicola maris gen. nov., sp. nov. isolated from the Sea of Japan shallow sediments.</title>
        <authorList>
            <person name="Romanenko L.A."/>
            <person name="Kurilenko V.V."/>
            <person name="Chernysheva N.Y."/>
            <person name="Tekutyeva L.A."/>
            <person name="Velansky P.V."/>
            <person name="Svetashev V.I."/>
            <person name="Isaeva M.P."/>
        </authorList>
    </citation>
    <scope>NUCLEOTIDE SEQUENCE [LARGE SCALE GENOMIC DNA]</scope>
    <source>
        <strain evidence="3 4">KMM 3653</strain>
    </source>
</reference>
<name>A0AAP2G841_9RHOB</name>
<keyword evidence="4" id="KW-1185">Reference proteome</keyword>
<dbReference type="Pfam" id="PF13400">
    <property type="entry name" value="Tad"/>
    <property type="match status" value="1"/>
</dbReference>
<dbReference type="EMBL" id="JADQAZ010000002">
    <property type="protein sequence ID" value="MBT0957522.1"/>
    <property type="molecule type" value="Genomic_DNA"/>
</dbReference>
<dbReference type="Proteomes" id="UP001315686">
    <property type="component" value="Unassembled WGS sequence"/>
</dbReference>
<dbReference type="InterPro" id="IPR028087">
    <property type="entry name" value="Tad_N"/>
</dbReference>
<keyword evidence="1" id="KW-1133">Transmembrane helix</keyword>
<evidence type="ECO:0000313" key="4">
    <source>
        <dbReference type="Proteomes" id="UP001315686"/>
    </source>
</evidence>
<organism evidence="3 4">
    <name type="scientific">Harenicola maris</name>
    <dbReference type="NCBI Taxonomy" id="2841044"/>
    <lineage>
        <taxon>Bacteria</taxon>
        <taxon>Pseudomonadati</taxon>
        <taxon>Pseudomonadota</taxon>
        <taxon>Alphaproteobacteria</taxon>
        <taxon>Rhodobacterales</taxon>
        <taxon>Paracoccaceae</taxon>
        <taxon>Harenicola</taxon>
    </lineage>
</organism>
<evidence type="ECO:0000256" key="1">
    <source>
        <dbReference type="SAM" id="Phobius"/>
    </source>
</evidence>
<proteinExistence type="predicted"/>
<dbReference type="AlphaFoldDB" id="A0AAP2G841"/>
<accession>A0AAP2G841</accession>
<comment type="caution">
    <text evidence="3">The sequence shown here is derived from an EMBL/GenBank/DDBJ whole genome shotgun (WGS) entry which is preliminary data.</text>
</comment>
<gene>
    <name evidence="3" type="ORF">IV417_08995</name>
</gene>
<feature type="transmembrane region" description="Helical" evidence="1">
    <location>
        <begin position="20"/>
        <end position="40"/>
    </location>
</feature>
<keyword evidence="1" id="KW-0472">Membrane</keyword>
<feature type="domain" description="Putative Flp pilus-assembly TadG-like N-terminal" evidence="2">
    <location>
        <begin position="16"/>
        <end position="62"/>
    </location>
</feature>
<evidence type="ECO:0000313" key="3">
    <source>
        <dbReference type="EMBL" id="MBT0957522.1"/>
    </source>
</evidence>
<protein>
    <recommendedName>
        <fullName evidence="2">Putative Flp pilus-assembly TadG-like N-terminal domain-containing protein</fullName>
    </recommendedName>
</protein>
<dbReference type="RefSeq" id="WP_327793752.1">
    <property type="nucleotide sequence ID" value="NZ_JADQAZ010000002.1"/>
</dbReference>